<dbReference type="GO" id="GO:0030328">
    <property type="term" value="P:prenylcysteine catabolic process"/>
    <property type="evidence" value="ECO:0007669"/>
    <property type="project" value="InterPro"/>
</dbReference>
<comment type="caution">
    <text evidence="7">The sequence shown here is derived from an EMBL/GenBank/DDBJ whole genome shotgun (WGS) entry which is preliminary data.</text>
</comment>
<keyword evidence="8" id="KW-1185">Reference proteome</keyword>
<evidence type="ECO:0000313" key="7">
    <source>
        <dbReference type="EMBL" id="ETO26010.1"/>
    </source>
</evidence>
<keyword evidence="3" id="KW-0274">FAD</keyword>
<accession>X6NI64</accession>
<sequence>MYTYNNNFIYLNDLQKLVKFHGGQEFQKTYCYALRGVLNPKYFNLHDPEKRKEFDTYVNTLLSSNFGGQPHSKRKCKVNSMGIDKDDNWCKMQCCERMTDQDWGDMFSDIDKSTIVEKEWYAYPKFEWTKSSLQHQSVDELKQNLLSFQLDNHHLYYINVIENASSAQEVVVVGAKNIVNLIRSKTL</sequence>
<comment type="cofactor">
    <cofactor evidence="1">
        <name>FAD</name>
        <dbReference type="ChEBI" id="CHEBI:57692"/>
    </cofactor>
</comment>
<evidence type="ECO:0000256" key="5">
    <source>
        <dbReference type="ARBA" id="ARBA00023180"/>
    </source>
</evidence>
<dbReference type="Proteomes" id="UP000023152">
    <property type="component" value="Unassembled WGS sequence"/>
</dbReference>
<proteinExistence type="predicted"/>
<evidence type="ECO:0000313" key="8">
    <source>
        <dbReference type="Proteomes" id="UP000023152"/>
    </source>
</evidence>
<dbReference type="OrthoDB" id="437369at2759"/>
<dbReference type="EMBL" id="ASPP01008143">
    <property type="protein sequence ID" value="ETO26010.1"/>
    <property type="molecule type" value="Genomic_DNA"/>
</dbReference>
<name>X6NI64_RETFI</name>
<dbReference type="Pfam" id="PF07156">
    <property type="entry name" value="Prenylcys_lyase"/>
    <property type="match status" value="1"/>
</dbReference>
<keyword evidence="5" id="KW-0325">Glycoprotein</keyword>
<dbReference type="PANTHER" id="PTHR15944">
    <property type="entry name" value="FARNESYLCYSTEINE LYASE"/>
    <property type="match status" value="1"/>
</dbReference>
<reference evidence="7 8" key="1">
    <citation type="journal article" date="2013" name="Curr. Biol.">
        <title>The Genome of the Foraminiferan Reticulomyxa filosa.</title>
        <authorList>
            <person name="Glockner G."/>
            <person name="Hulsmann N."/>
            <person name="Schleicher M."/>
            <person name="Noegel A.A."/>
            <person name="Eichinger L."/>
            <person name="Gallinger C."/>
            <person name="Pawlowski J."/>
            <person name="Sierra R."/>
            <person name="Euteneuer U."/>
            <person name="Pillet L."/>
            <person name="Moustafa A."/>
            <person name="Platzer M."/>
            <person name="Groth M."/>
            <person name="Szafranski K."/>
            <person name="Schliwa M."/>
        </authorList>
    </citation>
    <scope>NUCLEOTIDE SEQUENCE [LARGE SCALE GENOMIC DNA]</scope>
</reference>
<dbReference type="InterPro" id="IPR010795">
    <property type="entry name" value="Prenylcys_lyase"/>
</dbReference>
<evidence type="ECO:0000256" key="2">
    <source>
        <dbReference type="ARBA" id="ARBA00022630"/>
    </source>
</evidence>
<keyword evidence="4" id="KW-0560">Oxidoreductase</keyword>
<dbReference type="AlphaFoldDB" id="X6NI64"/>
<protein>
    <submittedName>
        <fullName evidence="7">Prenylcysteine oxidase</fullName>
    </submittedName>
</protein>
<dbReference type="PANTHER" id="PTHR15944:SF0">
    <property type="entry name" value="PRENYLCYSTEINE LYASE DOMAIN-CONTAINING PROTEIN"/>
    <property type="match status" value="1"/>
</dbReference>
<dbReference type="InterPro" id="IPR017046">
    <property type="entry name" value="Prenylcysteine_Oxase1"/>
</dbReference>
<organism evidence="7 8">
    <name type="scientific">Reticulomyxa filosa</name>
    <dbReference type="NCBI Taxonomy" id="46433"/>
    <lineage>
        <taxon>Eukaryota</taxon>
        <taxon>Sar</taxon>
        <taxon>Rhizaria</taxon>
        <taxon>Retaria</taxon>
        <taxon>Foraminifera</taxon>
        <taxon>Monothalamids</taxon>
        <taxon>Reticulomyxidae</taxon>
        <taxon>Reticulomyxa</taxon>
    </lineage>
</organism>
<gene>
    <name evidence="7" type="ORF">RFI_11127</name>
</gene>
<evidence type="ECO:0000256" key="3">
    <source>
        <dbReference type="ARBA" id="ARBA00022827"/>
    </source>
</evidence>
<feature type="domain" description="Prenylcysteine lyase" evidence="6">
    <location>
        <begin position="18"/>
        <end position="184"/>
    </location>
</feature>
<keyword evidence="2" id="KW-0285">Flavoprotein</keyword>
<evidence type="ECO:0000256" key="4">
    <source>
        <dbReference type="ARBA" id="ARBA00023002"/>
    </source>
</evidence>
<evidence type="ECO:0000259" key="6">
    <source>
        <dbReference type="Pfam" id="PF07156"/>
    </source>
</evidence>
<dbReference type="GO" id="GO:0030327">
    <property type="term" value="P:prenylated protein catabolic process"/>
    <property type="evidence" value="ECO:0007669"/>
    <property type="project" value="TreeGrafter"/>
</dbReference>
<dbReference type="GO" id="GO:0001735">
    <property type="term" value="F:prenylcysteine oxidase activity"/>
    <property type="evidence" value="ECO:0007669"/>
    <property type="project" value="InterPro"/>
</dbReference>
<evidence type="ECO:0000256" key="1">
    <source>
        <dbReference type="ARBA" id="ARBA00001974"/>
    </source>
</evidence>